<accession>A0A5B7HUU6</accession>
<sequence>MLLGGIIVTLLVWSSLARVTISLAASCFVLPLGRTLRRVRHRDKVVTQRWERLPGQPPPHRLVVAA</sequence>
<comment type="caution">
    <text evidence="1">The sequence shown here is derived from an EMBL/GenBank/DDBJ whole genome shotgun (WGS) entry which is preliminary data.</text>
</comment>
<dbReference type="AlphaFoldDB" id="A0A5B7HUU6"/>
<proteinExistence type="predicted"/>
<evidence type="ECO:0000313" key="1">
    <source>
        <dbReference type="EMBL" id="MPC73555.1"/>
    </source>
</evidence>
<dbReference type="EMBL" id="VSRR010037011">
    <property type="protein sequence ID" value="MPC73555.1"/>
    <property type="molecule type" value="Genomic_DNA"/>
</dbReference>
<evidence type="ECO:0000313" key="2">
    <source>
        <dbReference type="Proteomes" id="UP000324222"/>
    </source>
</evidence>
<reference evidence="1 2" key="1">
    <citation type="submission" date="2019-05" db="EMBL/GenBank/DDBJ databases">
        <title>Another draft genome of Portunus trituberculatus and its Hox gene families provides insights of decapod evolution.</title>
        <authorList>
            <person name="Jeong J.-H."/>
            <person name="Song I."/>
            <person name="Kim S."/>
            <person name="Choi T."/>
            <person name="Kim D."/>
            <person name="Ryu S."/>
            <person name="Kim W."/>
        </authorList>
    </citation>
    <scope>NUCLEOTIDE SEQUENCE [LARGE SCALE GENOMIC DNA]</scope>
    <source>
        <tissue evidence="1">Muscle</tissue>
    </source>
</reference>
<organism evidence="1 2">
    <name type="scientific">Portunus trituberculatus</name>
    <name type="common">Swimming crab</name>
    <name type="synonym">Neptunus trituberculatus</name>
    <dbReference type="NCBI Taxonomy" id="210409"/>
    <lineage>
        <taxon>Eukaryota</taxon>
        <taxon>Metazoa</taxon>
        <taxon>Ecdysozoa</taxon>
        <taxon>Arthropoda</taxon>
        <taxon>Crustacea</taxon>
        <taxon>Multicrustacea</taxon>
        <taxon>Malacostraca</taxon>
        <taxon>Eumalacostraca</taxon>
        <taxon>Eucarida</taxon>
        <taxon>Decapoda</taxon>
        <taxon>Pleocyemata</taxon>
        <taxon>Brachyura</taxon>
        <taxon>Eubrachyura</taxon>
        <taxon>Portunoidea</taxon>
        <taxon>Portunidae</taxon>
        <taxon>Portuninae</taxon>
        <taxon>Portunus</taxon>
    </lineage>
</organism>
<protein>
    <submittedName>
        <fullName evidence="1">Uncharacterized protein</fullName>
    </submittedName>
</protein>
<name>A0A5B7HUU6_PORTR</name>
<gene>
    <name evidence="1" type="ORF">E2C01_067888</name>
</gene>
<dbReference type="Proteomes" id="UP000324222">
    <property type="component" value="Unassembled WGS sequence"/>
</dbReference>
<keyword evidence="2" id="KW-1185">Reference proteome</keyword>